<keyword evidence="1" id="KW-0472">Membrane</keyword>
<sequence length="488" mass="49998">MRTRFTTAVAAAGIAASTVSAAPAAAAGAGAAPLTPAAVDAYLEEALDDTGLPGVSVAVVRDGRVVHTAGYGRGSDGEPVTEDTPMRIASLSKSFTAMAVMTLVEEGAVDLDGAVAEQLPGFSPGDPRADRITVRHLLDQTSGLSDTTVDIADLEDASSLEEYVSRLDGAELAAAPGTRMEYCNANYNVAARLVEAASGERFGDYVREAVFEPLGMEHSALSDADVPVPDGHNSLYGFWLPRAERPGFLDDSGSGGVISTAADMGRWLTAHTGGDAPVGAESLQAMYAPSAADDYAMGWSPETAPGGAELMVHSGNLFTYNAAQGFDPETGYGFAVLSNGAPLADETYPIMLGLAALSRGERPDGPGTARKAADAALAAAGALALGLGAAGAARSRRWAARRTGRPVWRTALRTAPLLLPAALFAGYPAAVSLLSNGREITWDQMFYFPLPLTLTLAAAALAGLGTAAARLLRLRAAARSTGTVGSPS</sequence>
<keyword evidence="5" id="KW-1185">Reference proteome</keyword>
<dbReference type="Gene3D" id="3.40.710.10">
    <property type="entry name" value="DD-peptidase/beta-lactamase superfamily"/>
    <property type="match status" value="1"/>
</dbReference>
<keyword evidence="2" id="KW-0732">Signal</keyword>
<dbReference type="Pfam" id="PF00144">
    <property type="entry name" value="Beta-lactamase"/>
    <property type="match status" value="1"/>
</dbReference>
<dbReference type="RefSeq" id="WP_184388416.1">
    <property type="nucleotide sequence ID" value="NZ_BAAAJD010000023.1"/>
</dbReference>
<dbReference type="InterPro" id="IPR001466">
    <property type="entry name" value="Beta-lactam-related"/>
</dbReference>
<accession>A0A7W8VBM6</accession>
<evidence type="ECO:0000313" key="4">
    <source>
        <dbReference type="EMBL" id="MBB5430496.1"/>
    </source>
</evidence>
<feature type="chain" id="PRO_5030708813" evidence="2">
    <location>
        <begin position="22"/>
        <end position="488"/>
    </location>
</feature>
<dbReference type="Proteomes" id="UP000572635">
    <property type="component" value="Unassembled WGS sequence"/>
</dbReference>
<keyword evidence="1" id="KW-0812">Transmembrane</keyword>
<name>A0A7W8VBM6_9ACTN</name>
<comment type="caution">
    <text evidence="4">The sequence shown here is derived from an EMBL/GenBank/DDBJ whole genome shotgun (WGS) entry which is preliminary data.</text>
</comment>
<dbReference type="PANTHER" id="PTHR46825:SF9">
    <property type="entry name" value="BETA-LACTAMASE-RELATED DOMAIN-CONTAINING PROTEIN"/>
    <property type="match status" value="1"/>
</dbReference>
<evidence type="ECO:0000259" key="3">
    <source>
        <dbReference type="Pfam" id="PF00144"/>
    </source>
</evidence>
<dbReference type="AlphaFoldDB" id="A0A7W8VBM6"/>
<feature type="signal peptide" evidence="2">
    <location>
        <begin position="1"/>
        <end position="21"/>
    </location>
</feature>
<evidence type="ECO:0000256" key="2">
    <source>
        <dbReference type="SAM" id="SignalP"/>
    </source>
</evidence>
<feature type="transmembrane region" description="Helical" evidence="1">
    <location>
        <begin position="446"/>
        <end position="469"/>
    </location>
</feature>
<organism evidence="4 5">
    <name type="scientific">Nocardiopsis composta</name>
    <dbReference type="NCBI Taxonomy" id="157465"/>
    <lineage>
        <taxon>Bacteria</taxon>
        <taxon>Bacillati</taxon>
        <taxon>Actinomycetota</taxon>
        <taxon>Actinomycetes</taxon>
        <taxon>Streptosporangiales</taxon>
        <taxon>Nocardiopsidaceae</taxon>
        <taxon>Nocardiopsis</taxon>
    </lineage>
</organism>
<feature type="domain" description="Beta-lactamase-related" evidence="3">
    <location>
        <begin position="39"/>
        <end position="346"/>
    </location>
</feature>
<reference evidence="4 5" key="1">
    <citation type="submission" date="2020-08" db="EMBL/GenBank/DDBJ databases">
        <title>Sequencing the genomes of 1000 actinobacteria strains.</title>
        <authorList>
            <person name="Klenk H.-P."/>
        </authorList>
    </citation>
    <scope>NUCLEOTIDE SEQUENCE [LARGE SCALE GENOMIC DNA]</scope>
    <source>
        <strain evidence="4 5">DSM 44551</strain>
    </source>
</reference>
<dbReference type="InterPro" id="IPR050491">
    <property type="entry name" value="AmpC-like"/>
</dbReference>
<feature type="transmembrane region" description="Helical" evidence="1">
    <location>
        <begin position="375"/>
        <end position="393"/>
    </location>
</feature>
<protein>
    <submittedName>
        <fullName evidence="4">CubicO group peptidase (Beta-lactamase class C family)</fullName>
    </submittedName>
</protein>
<proteinExistence type="predicted"/>
<keyword evidence="1" id="KW-1133">Transmembrane helix</keyword>
<dbReference type="EMBL" id="JACHDB010000001">
    <property type="protein sequence ID" value="MBB5430496.1"/>
    <property type="molecule type" value="Genomic_DNA"/>
</dbReference>
<evidence type="ECO:0000256" key="1">
    <source>
        <dbReference type="SAM" id="Phobius"/>
    </source>
</evidence>
<dbReference type="PANTHER" id="PTHR46825">
    <property type="entry name" value="D-ALANYL-D-ALANINE-CARBOXYPEPTIDASE/ENDOPEPTIDASE AMPH"/>
    <property type="match status" value="1"/>
</dbReference>
<evidence type="ECO:0000313" key="5">
    <source>
        <dbReference type="Proteomes" id="UP000572635"/>
    </source>
</evidence>
<gene>
    <name evidence="4" type="ORF">HDA36_000580</name>
</gene>
<dbReference type="SUPFAM" id="SSF56601">
    <property type="entry name" value="beta-lactamase/transpeptidase-like"/>
    <property type="match status" value="1"/>
</dbReference>
<feature type="transmembrane region" description="Helical" evidence="1">
    <location>
        <begin position="414"/>
        <end position="434"/>
    </location>
</feature>
<dbReference type="InterPro" id="IPR012338">
    <property type="entry name" value="Beta-lactam/transpept-like"/>
</dbReference>